<accession>A0A3Q7Y1T6</accession>
<dbReference type="RefSeq" id="XP_027191521.1">
    <property type="nucleotide sequence ID" value="XM_027335720.1"/>
</dbReference>
<organism evidence="2 3">
    <name type="scientific">Cicer arietinum</name>
    <name type="common">Chickpea</name>
    <name type="synonym">Garbanzo</name>
    <dbReference type="NCBI Taxonomy" id="3827"/>
    <lineage>
        <taxon>Eukaryota</taxon>
        <taxon>Viridiplantae</taxon>
        <taxon>Streptophyta</taxon>
        <taxon>Embryophyta</taxon>
        <taxon>Tracheophyta</taxon>
        <taxon>Spermatophyta</taxon>
        <taxon>Magnoliopsida</taxon>
        <taxon>eudicotyledons</taxon>
        <taxon>Gunneridae</taxon>
        <taxon>Pentapetalae</taxon>
        <taxon>rosids</taxon>
        <taxon>fabids</taxon>
        <taxon>Fabales</taxon>
        <taxon>Fabaceae</taxon>
        <taxon>Papilionoideae</taxon>
        <taxon>50 kb inversion clade</taxon>
        <taxon>NPAAA clade</taxon>
        <taxon>Hologalegina</taxon>
        <taxon>IRL clade</taxon>
        <taxon>Cicereae</taxon>
        <taxon>Cicer</taxon>
    </lineage>
</organism>
<dbReference type="Proteomes" id="UP000087171">
    <property type="component" value="Chromosome Ca6"/>
</dbReference>
<dbReference type="Pfam" id="PF14223">
    <property type="entry name" value="Retrotran_gag_2"/>
    <property type="match status" value="1"/>
</dbReference>
<evidence type="ECO:0000313" key="3">
    <source>
        <dbReference type="RefSeq" id="XP_027191521.1"/>
    </source>
</evidence>
<feature type="compositionally biased region" description="Basic residues" evidence="1">
    <location>
        <begin position="236"/>
        <end position="249"/>
    </location>
</feature>
<sequence length="249" mass="29095">MRSEKDNFVIIPKFDGDYEHWSMLMENMIRPKEWWHLIETDYVEPTRGEVLNGAQRQALADLKLTDLKVKNYLFQAIDKSILKTIIQKNTSKQLWDSLKIKYQGSERVQREQLQRLRRDFEILEMKENETITEYFSKVLLVATEMRNMGEDMQDNKIVDKILRTLSEKFTYVVCSIEESKDISSLSVDSLQSSLRCHEQKINRHQTKGSTSEEHVLKISSEEGRFSETQGIGRGAFRGRGRGRGRVGNL</sequence>
<name>A0A3Q7Y1T6_CICAR</name>
<dbReference type="OrthoDB" id="2013098at2759"/>
<feature type="region of interest" description="Disordered" evidence="1">
    <location>
        <begin position="229"/>
        <end position="249"/>
    </location>
</feature>
<evidence type="ECO:0000256" key="1">
    <source>
        <dbReference type="SAM" id="MobiDB-lite"/>
    </source>
</evidence>
<dbReference type="STRING" id="3827.A0A3Q7Y1T6"/>
<dbReference type="AlphaFoldDB" id="A0A3Q7Y1T6"/>
<protein>
    <submittedName>
        <fullName evidence="3">Uncharacterized protein LOC113787151</fullName>
    </submittedName>
</protein>
<keyword evidence="2" id="KW-1185">Reference proteome</keyword>
<dbReference type="PANTHER" id="PTHR35317">
    <property type="entry name" value="OS04G0629600 PROTEIN"/>
    <property type="match status" value="1"/>
</dbReference>
<gene>
    <name evidence="3" type="primary">LOC113787151</name>
</gene>
<reference evidence="2" key="1">
    <citation type="journal article" date="2013" name="Nat. Biotechnol.">
        <title>Draft genome sequence of chickpea (Cicer arietinum) provides a resource for trait improvement.</title>
        <authorList>
            <person name="Varshney R.K."/>
            <person name="Song C."/>
            <person name="Saxena R.K."/>
            <person name="Azam S."/>
            <person name="Yu S."/>
            <person name="Sharpe A.G."/>
            <person name="Cannon S."/>
            <person name="Baek J."/>
            <person name="Rosen B.D."/>
            <person name="Tar'an B."/>
            <person name="Millan T."/>
            <person name="Zhang X."/>
            <person name="Ramsay L.D."/>
            <person name="Iwata A."/>
            <person name="Wang Y."/>
            <person name="Nelson W."/>
            <person name="Farmer A.D."/>
            <person name="Gaur P.M."/>
            <person name="Soderlund C."/>
            <person name="Penmetsa R.V."/>
            <person name="Xu C."/>
            <person name="Bharti A.K."/>
            <person name="He W."/>
            <person name="Winter P."/>
            <person name="Zhao S."/>
            <person name="Hane J.K."/>
            <person name="Carrasquilla-Garcia N."/>
            <person name="Condie J.A."/>
            <person name="Upadhyaya H.D."/>
            <person name="Luo M.C."/>
            <person name="Thudi M."/>
            <person name="Gowda C.L."/>
            <person name="Singh N.P."/>
            <person name="Lichtenzveig J."/>
            <person name="Gali K.K."/>
            <person name="Rubio J."/>
            <person name="Nadarajan N."/>
            <person name="Dolezel J."/>
            <person name="Bansal K.C."/>
            <person name="Xu X."/>
            <person name="Edwards D."/>
            <person name="Zhang G."/>
            <person name="Kahl G."/>
            <person name="Gil J."/>
            <person name="Singh K.B."/>
            <person name="Datta S.K."/>
            <person name="Jackson S.A."/>
            <person name="Wang J."/>
            <person name="Cook D.R."/>
        </authorList>
    </citation>
    <scope>NUCLEOTIDE SEQUENCE [LARGE SCALE GENOMIC DNA]</scope>
    <source>
        <strain evidence="2">cv. CDC Frontier</strain>
    </source>
</reference>
<dbReference type="PANTHER" id="PTHR35317:SF27">
    <property type="entry name" value="RETROVIRUS-RELATED POL POLYPROTEIN FROM TRANSPOSON TNT 1-94"/>
    <property type="match status" value="1"/>
</dbReference>
<reference evidence="3" key="2">
    <citation type="submission" date="2025-08" db="UniProtKB">
        <authorList>
            <consortium name="RefSeq"/>
        </authorList>
    </citation>
    <scope>IDENTIFICATION</scope>
    <source>
        <tissue evidence="3">Etiolated seedlings</tissue>
    </source>
</reference>
<evidence type="ECO:0000313" key="2">
    <source>
        <dbReference type="Proteomes" id="UP000087171"/>
    </source>
</evidence>
<proteinExistence type="predicted"/>